<dbReference type="Pfam" id="PF00612">
    <property type="entry name" value="IQ"/>
    <property type="match status" value="24"/>
</dbReference>
<dbReference type="GO" id="GO:0005634">
    <property type="term" value="C:nucleus"/>
    <property type="evidence" value="ECO:0007669"/>
    <property type="project" value="UniProtKB-SubCell"/>
</dbReference>
<keyword evidence="6" id="KW-0677">Repeat</keyword>
<keyword evidence="4" id="KW-0597">Phosphoprotein</keyword>
<dbReference type="PROSITE" id="PS50021">
    <property type="entry name" value="CH"/>
    <property type="match status" value="2"/>
</dbReference>
<evidence type="ECO:0000313" key="15">
    <source>
        <dbReference type="Proteomes" id="UP000438429"/>
    </source>
</evidence>
<evidence type="ECO:0000256" key="9">
    <source>
        <dbReference type="ARBA" id="ARBA00023054"/>
    </source>
</evidence>
<accession>A0A6A4T2S6</accession>
<feature type="compositionally biased region" description="Low complexity" evidence="12">
    <location>
        <begin position="554"/>
        <end position="566"/>
    </location>
</feature>
<evidence type="ECO:0000256" key="1">
    <source>
        <dbReference type="ARBA" id="ARBA00004123"/>
    </source>
</evidence>
<dbReference type="EMBL" id="VEVO01000005">
    <property type="protein sequence ID" value="KAF0041776.1"/>
    <property type="molecule type" value="Genomic_DNA"/>
</dbReference>
<evidence type="ECO:0000256" key="5">
    <source>
        <dbReference type="ARBA" id="ARBA00022618"/>
    </source>
</evidence>
<keyword evidence="3" id="KW-0963">Cytoplasm</keyword>
<dbReference type="GO" id="GO:0051295">
    <property type="term" value="P:establishment of meiotic spindle localization"/>
    <property type="evidence" value="ECO:0007669"/>
    <property type="project" value="TreeGrafter"/>
</dbReference>
<feature type="compositionally biased region" description="Basic residues" evidence="12">
    <location>
        <begin position="358"/>
        <end position="367"/>
    </location>
</feature>
<dbReference type="SUPFAM" id="SSF47576">
    <property type="entry name" value="Calponin-homology domain, CH-domain"/>
    <property type="match status" value="1"/>
</dbReference>
<dbReference type="FunFam" id="1.20.5.190:FF:000009">
    <property type="entry name" value="Abnormal spindle-like microcephaly-associated protein homolog"/>
    <property type="match status" value="1"/>
</dbReference>
<evidence type="ECO:0000256" key="7">
    <source>
        <dbReference type="ARBA" id="ARBA00022776"/>
    </source>
</evidence>
<dbReference type="InterPro" id="IPR051185">
    <property type="entry name" value="ASPM"/>
</dbReference>
<keyword evidence="10" id="KW-0539">Nucleus</keyword>
<dbReference type="GO" id="GO:0000922">
    <property type="term" value="C:spindle pole"/>
    <property type="evidence" value="ECO:0007669"/>
    <property type="project" value="TreeGrafter"/>
</dbReference>
<feature type="region of interest" description="Disordered" evidence="12">
    <location>
        <begin position="269"/>
        <end position="308"/>
    </location>
</feature>
<protein>
    <recommendedName>
        <fullName evidence="13">Calponin-homology (CH) domain-containing protein</fullName>
    </recommendedName>
</protein>
<dbReference type="FunFam" id="2.60.40.10:FF:001429">
    <property type="entry name" value="Abnormal spindle-like microcephaly-associated protein homolog"/>
    <property type="match status" value="1"/>
</dbReference>
<keyword evidence="8" id="KW-0112">Calmodulin-binding</keyword>
<dbReference type="GO" id="GO:0051301">
    <property type="term" value="P:cell division"/>
    <property type="evidence" value="ECO:0007669"/>
    <property type="project" value="UniProtKB-KW"/>
</dbReference>
<comment type="caution">
    <text evidence="14">The sequence shown here is derived from an EMBL/GenBank/DDBJ whole genome shotgun (WGS) entry which is preliminary data.</text>
</comment>
<dbReference type="GO" id="GO:0005737">
    <property type="term" value="C:cytoplasm"/>
    <property type="evidence" value="ECO:0007669"/>
    <property type="project" value="UniProtKB-SubCell"/>
</dbReference>
<dbReference type="PANTHER" id="PTHR22706">
    <property type="entry name" value="ASSEMBLY FACTOR FOR SPINDLE MICROTUBULES"/>
    <property type="match status" value="1"/>
</dbReference>
<dbReference type="CDD" id="cd21224">
    <property type="entry name" value="CH_ASPM_rpt2"/>
    <property type="match status" value="1"/>
</dbReference>
<gene>
    <name evidence="14" type="ORF">F2P81_005308</name>
</gene>
<dbReference type="CDD" id="cd21223">
    <property type="entry name" value="CH_ASPM_rpt1"/>
    <property type="match status" value="1"/>
</dbReference>
<dbReference type="SMART" id="SM00033">
    <property type="entry name" value="CH"/>
    <property type="match status" value="2"/>
</dbReference>
<keyword evidence="7" id="KW-0498">Mitosis</keyword>
<dbReference type="GO" id="GO:0000278">
    <property type="term" value="P:mitotic cell cycle"/>
    <property type="evidence" value="ECO:0007669"/>
    <property type="project" value="TreeGrafter"/>
</dbReference>
<dbReference type="Gene3D" id="2.60.40.10">
    <property type="entry name" value="Immunoglobulins"/>
    <property type="match status" value="1"/>
</dbReference>
<feature type="compositionally biased region" description="Basic and acidic residues" evidence="12">
    <location>
        <begin position="514"/>
        <end position="532"/>
    </location>
</feature>
<dbReference type="Proteomes" id="UP000438429">
    <property type="component" value="Unassembled WGS sequence"/>
</dbReference>
<evidence type="ECO:0000256" key="6">
    <source>
        <dbReference type="ARBA" id="ARBA00022737"/>
    </source>
</evidence>
<dbReference type="SMART" id="SM00015">
    <property type="entry name" value="IQ"/>
    <property type="match status" value="52"/>
</dbReference>
<dbReference type="Gene3D" id="1.10.418.10">
    <property type="entry name" value="Calponin-like domain"/>
    <property type="match status" value="2"/>
</dbReference>
<feature type="compositionally biased region" description="Low complexity" evidence="12">
    <location>
        <begin position="377"/>
        <end position="389"/>
    </location>
</feature>
<keyword evidence="5" id="KW-0132">Cell division</keyword>
<keyword evidence="11" id="KW-0131">Cell cycle</keyword>
<reference evidence="14 15" key="1">
    <citation type="submission" date="2019-06" db="EMBL/GenBank/DDBJ databases">
        <title>Draft genomes of female and male turbot (Scophthalmus maximus).</title>
        <authorList>
            <person name="Xu H."/>
            <person name="Xu X.-W."/>
            <person name="Shao C."/>
            <person name="Chen S."/>
        </authorList>
    </citation>
    <scope>NUCLEOTIDE SEQUENCE [LARGE SCALE GENOMIC DNA]</scope>
    <source>
        <strain evidence="14">Ysfricsl-2016a</strain>
        <tissue evidence="14">Blood</tissue>
    </source>
</reference>
<evidence type="ECO:0000256" key="2">
    <source>
        <dbReference type="ARBA" id="ARBA00004496"/>
    </source>
</evidence>
<dbReference type="FunFam" id="1.20.5.190:FF:000008">
    <property type="entry name" value="Abnormal spindle-like microcephaly-associated protein homolog"/>
    <property type="match status" value="7"/>
</dbReference>
<evidence type="ECO:0000256" key="10">
    <source>
        <dbReference type="ARBA" id="ARBA00023242"/>
    </source>
</evidence>
<feature type="region of interest" description="Disordered" evidence="12">
    <location>
        <begin position="466"/>
        <end position="567"/>
    </location>
</feature>
<dbReference type="FunFam" id="1.10.418.10:FF:000051">
    <property type="entry name" value="Abnormal spindle-like microcephaly-associated protein homolog"/>
    <property type="match status" value="1"/>
</dbReference>
<evidence type="ECO:0000256" key="3">
    <source>
        <dbReference type="ARBA" id="ARBA00022490"/>
    </source>
</evidence>
<dbReference type="GO" id="GO:0005516">
    <property type="term" value="F:calmodulin binding"/>
    <property type="evidence" value="ECO:0007669"/>
    <property type="project" value="UniProtKB-KW"/>
</dbReference>
<dbReference type="InterPro" id="IPR000048">
    <property type="entry name" value="IQ_motif_EF-hand-BS"/>
</dbReference>
<keyword evidence="9" id="KW-0175">Coiled coil</keyword>
<dbReference type="GO" id="GO:0007051">
    <property type="term" value="P:spindle organization"/>
    <property type="evidence" value="ECO:0007669"/>
    <property type="project" value="UniProtKB-ARBA"/>
</dbReference>
<evidence type="ECO:0000256" key="12">
    <source>
        <dbReference type="SAM" id="MobiDB-lite"/>
    </source>
</evidence>
<dbReference type="Pfam" id="PF15780">
    <property type="entry name" value="ASH"/>
    <property type="match status" value="1"/>
</dbReference>
<proteinExistence type="predicted"/>
<evidence type="ECO:0000256" key="4">
    <source>
        <dbReference type="ARBA" id="ARBA00022553"/>
    </source>
</evidence>
<dbReference type="SUPFAM" id="SSF52540">
    <property type="entry name" value="P-loop containing nucleoside triphosphate hydrolases"/>
    <property type="match status" value="10"/>
</dbReference>
<feature type="compositionally biased region" description="Basic and acidic residues" evidence="12">
    <location>
        <begin position="543"/>
        <end position="553"/>
    </location>
</feature>
<feature type="region of interest" description="Disordered" evidence="12">
    <location>
        <begin position="154"/>
        <end position="174"/>
    </location>
</feature>
<dbReference type="Gene3D" id="1.20.5.190">
    <property type="match status" value="20"/>
</dbReference>
<dbReference type="FunFam" id="1.20.5.190:FF:000084">
    <property type="entry name" value="Abnormal spindle microtubule assembly"/>
    <property type="match status" value="1"/>
</dbReference>
<feature type="compositionally biased region" description="Low complexity" evidence="12">
    <location>
        <begin position="269"/>
        <end position="284"/>
    </location>
</feature>
<feature type="domain" description="Calponin-homology (CH)" evidence="13">
    <location>
        <begin position="839"/>
        <end position="975"/>
    </location>
</feature>
<dbReference type="PROSITE" id="PS50096">
    <property type="entry name" value="IQ"/>
    <property type="match status" value="30"/>
</dbReference>
<evidence type="ECO:0000313" key="14">
    <source>
        <dbReference type="EMBL" id="KAF0041776.1"/>
    </source>
</evidence>
<evidence type="ECO:0000259" key="13">
    <source>
        <dbReference type="PROSITE" id="PS50021"/>
    </source>
</evidence>
<sequence>MAETVTSARKHGFLDISPGRSDAAAAAADDKENNVPVLSLIQFSKAPFVAFGTVKLGTSRSAVLRIENPADDAEAEVTVEKIPSGKGFSVDRSAFTIQPEGVFSLTVTWTPSEEGGIRELIVFNANGVLKHQAVMLGRAEAPKKKKKSLWDTIKNKREGGKAAAPRSKKTGPPLKMAANKTFQVPDALGSKPENKDLLKILNRTLSPIGTPERFRKLVPVIHLESPLSVTAEAAADADDANSDLTRTPVLSLKDALALIDSDLSNINASPRDSSSAFSDSLESKSGSRGGGPDGIVLGALPDSPELPESNEPRLTFFVSSKAVAAAAEDVATETVKRASFTSATVVKSRAPAEEHGSSGRKMKKSRRRLLEKTLELSDSSSQCDSGTSSPKLPVIDPDTVTNGRQNADVTGRLCDATRQVLEFTSSSPTPVTFPITSPPSMAPTRFSFSVTSPPPAATASISFTATSPAAPASPPPLRRDLSLHEPCPTDSAPPSAPEDSFPIHVAAAASKKRKSEEYLRSDAKAAAKSDRVKRTKVAATKTESLRSVRERSASQRQQQRTAAAPSLKSYGASAVKTAKLVAVAQSKLTFVKPTQSAIPRHPMPFAAKNMFYDERWIEKQERGFTWWINYVLTPDDFKVNTEVAKVSAVSLAMGNEDNLSVPKAPTKEEMSFSTYTARRKLNRLRRSACQLFTSAAMVKAIQRLELEVEAKRLLVRKDRHLWKDIGERRKVLNWLLSYNPLWMRIGLETIFGELISLESNSDGLGLAMFILQRLLWNPDIAAQFRHAKVPHLYKDGHEEALSRFTLKKLLLLVCFLDKAKESRLIEHDPCLFCVDAEFKTSKDLLLAFSRDFLSGEGILPRHLGYLGLPVTHVQKPLDEFNFAVKNLAADLKCGVRLVRVMELLIQDWSLSAKLRLPAISRLQKVHNVDVALQVLKSKGLDLKDEHGAVIDSRDVVDGHREKTLSLLWKIIFAFHVEVILDEDQLREEIGFLKRTLSTKRRLVSLRADRGLQPSPAKTRQPQTEHSSTKINLLMDWARAVGDFYSLKVENFTVTFSDGRVLCYLIHHYHPGLLPEVAVSHSTTQTVECSPRGRLELSCSASDSDSSFDSLPTGLNGPDSPSVEFKELLENEKNNFRLVNNAVAFLGGVPAMINPADMSNTIPNEKVVMSYLTFLCARLLDLRNETRAARVIQGAWRKYRLKKDLQLYKAQWRMFSATRAYQRLTYYAIVVQAQWRMRRAAAAYGRTYWAATVLQKRSRASALARRDRQRYLSLRAAVVKLQRGYRRWKGRKSEKENHAATVIQAAFKTWYEGRRAERTSAAVRIQSWYRTRSCLRRYGEIKRSAILIQARYRGHAQRRSFEALKLRLRSAVVIQSAFRGHAVRKQVATARCAAVVIQRWFRATAKRDVQRRAFVRMRCAAVTVQAAYRGKVAREFLARRHKAASVIQAAFRRCAARRRYLALRRAAVVIQQKYRATVLARETTGDFQALRRSALVIQAHWQGRADRKRMETRHKCAALIQAHYRRHRAQAEYRSQKAAAEVIQRQFRAYVAGRETREAYLSTRAACVALQAGFRGMRVRKELEEKRQAATVIQSSVRMLLSRKRYVLLQSASIVIQSRYRALLLGRTQRTEYRVLRQAAVKIQAAYRACRVRADLRRRHSAARAIQAQFRMYRTRMAYLATKCAAIIIQERYRAKRLRDKEWRRYMSMKSAAVVIQAAYRGHVAKGEVAEMHRAATIIQRKFLAMRDRNRFVAMKAAAWVCQQRYRAVTLARRDRLDYLSKRRAAVGLQAAFRGFEVRRQWRIQRTAAVAIQSHFRKYRQRVYYTRLRWAANVLQARYRANKETRREMHTLRAKRNAAVVLQAAFRGMKCRRVVKQSHQAASVIQRAYRARCERRHYLTLKSLVVTVQRRYRATVAAKEQMQKYQQMQRAALVLQAAYRGQKVRREVTRRLRAATVIQSMFRKHREEVKFQAMRLSAVIIQRHYRSRVLQRQERERFLQLRQSAVVLQAAFRGHRVRSNIAEMHRAATVLQSHFKRHRQQSAFRRRRWAACVFQQRFRAQRQRDTEIKDYQEVRKAAIVLQAAYRGQKVRREVAHWHRAATVIQSMFRKHREEVKFQAMRLSAVIIQRHYRSLVLQKQERERFLQLRQSAVVLQAAFRGHRVRSDIAEMHRAATVLQSHFKRHRQQSAFRRRRWAACVFQQRFRAQRQRDTEIKDYQEVRKAAIVLQAAYRGMKSRRNVKQSHQAASVIQRSYRTHCERRNYLTLKSSVLTVQRRYRATVAAKEQMQNYQEMRRATVVLQAAYRGQKVRREVAHWHHAATVIQSMFRKHREEVKFQAMRLSAIIIQRHYRSRVLQRQERERFLQLRQSAVVLQAAFRGHRVRSDIAEMHRAATVLQSHFKRHRQQSAFRRRRWAACVFQQRFRAQRQRDTEIKHYQEVRKAAIVLQAAYRGMKSRRNVKQRHQAASVLQRVYRAHSERKQYLKLKLSVLAIQRKYRATVSAKVQRTQYLETRSAAIVLQAAYRGQKVRQEVARRHRAATVIQSVFRKHREEVRFQALRLSAVIIQRHYRAHLLQRRDGEEFLKKKRSAILLQAAFRGRCVRREIGRRNRTAVVIQSRWRGLVQRRVFQRKREAAVTLQRRIRAAQRGRAQRNDYVRTRRAAVALQTHCRAWIARRQVLEAAKAERRLRFTSAVFHHLSAMKIQRALRAHRALVSAKRQIHSVVTVQRWVRARQQRRRYLEDRRKVVVAQRAIKRWSARRHDAASVIQQAVRRFLLLRRQQRVEQGIVKAQALWRGHRSRRLNDKPKVVRLRHRLRQVSAAVREEDKLCNKTSSALDYLLRYKHFSYILEALKNLETATRLSPECCERLVGSGATNVIFTLIRCCNRSVPCMDVITFSIQILLNLSKYHKTIEAVYSVENSVETLLDLLQRYREKAGDKVAEKGGGIFTKACFLLALLLQDQHRAAVRWLLRHANSNKLTGLKRQWPCCERLPFLFQEVTKLPKTSDRIRSIYRLTARKHKMDAERTVTKQKMNAFAPDWVLRKDKLQDIVDPLRAIQMVADKLSIVL</sequence>
<dbReference type="InterPro" id="IPR027417">
    <property type="entry name" value="P-loop_NTPase"/>
</dbReference>
<comment type="subcellular location">
    <subcellularLocation>
        <location evidence="2">Cytoplasm</location>
    </subcellularLocation>
    <subcellularLocation>
        <location evidence="1">Nucleus</location>
    </subcellularLocation>
</comment>
<evidence type="ECO:0000256" key="11">
    <source>
        <dbReference type="ARBA" id="ARBA00023306"/>
    </source>
</evidence>
<evidence type="ECO:0000256" key="8">
    <source>
        <dbReference type="ARBA" id="ARBA00022860"/>
    </source>
</evidence>
<dbReference type="InterPro" id="IPR031549">
    <property type="entry name" value="ASH"/>
</dbReference>
<dbReference type="InterPro" id="IPR013783">
    <property type="entry name" value="Ig-like_fold"/>
</dbReference>
<feature type="region of interest" description="Disordered" evidence="12">
    <location>
        <begin position="346"/>
        <end position="406"/>
    </location>
</feature>
<dbReference type="InterPro" id="IPR001715">
    <property type="entry name" value="CH_dom"/>
</dbReference>
<dbReference type="InterPro" id="IPR036872">
    <property type="entry name" value="CH_dom_sf"/>
</dbReference>
<feature type="domain" description="Calponin-homology (CH)" evidence="13">
    <location>
        <begin position="1027"/>
        <end position="1179"/>
    </location>
</feature>
<organism evidence="14 15">
    <name type="scientific">Scophthalmus maximus</name>
    <name type="common">Turbot</name>
    <name type="synonym">Psetta maxima</name>
    <dbReference type="NCBI Taxonomy" id="52904"/>
    <lineage>
        <taxon>Eukaryota</taxon>
        <taxon>Metazoa</taxon>
        <taxon>Chordata</taxon>
        <taxon>Craniata</taxon>
        <taxon>Vertebrata</taxon>
        <taxon>Euteleostomi</taxon>
        <taxon>Actinopterygii</taxon>
        <taxon>Neopterygii</taxon>
        <taxon>Teleostei</taxon>
        <taxon>Neoteleostei</taxon>
        <taxon>Acanthomorphata</taxon>
        <taxon>Carangaria</taxon>
        <taxon>Pleuronectiformes</taxon>
        <taxon>Pleuronectoidei</taxon>
        <taxon>Scophthalmidae</taxon>
        <taxon>Scophthalmus</taxon>
    </lineage>
</organism>
<dbReference type="PANTHER" id="PTHR22706:SF1">
    <property type="entry name" value="ASSEMBLY FACTOR FOR SPINDLE MICROTUBULES"/>
    <property type="match status" value="1"/>
</dbReference>
<name>A0A6A4T2S6_SCOMX</name>
<dbReference type="Pfam" id="PF00307">
    <property type="entry name" value="CH"/>
    <property type="match status" value="1"/>
</dbReference>